<evidence type="ECO:0000259" key="7">
    <source>
        <dbReference type="PROSITE" id="PS52018"/>
    </source>
</evidence>
<dbReference type="GO" id="GO:0016757">
    <property type="term" value="F:glycosyltransferase activity"/>
    <property type="evidence" value="ECO:0007669"/>
    <property type="project" value="UniProtKB-KW"/>
</dbReference>
<reference evidence="8 9" key="1">
    <citation type="submission" date="2015-07" db="EMBL/GenBank/DDBJ databases">
        <title>Lactobacillus korensis/26-25/ whole genome sequencing.</title>
        <authorList>
            <person name="Kim M.K."/>
            <person name="Im W.-T."/>
            <person name="Srinivasan S."/>
            <person name="Lee J.-J."/>
        </authorList>
    </citation>
    <scope>NUCLEOTIDE SEQUENCE [LARGE SCALE GENOMIC DNA]</scope>
    <source>
        <strain evidence="8 9">26-25</strain>
    </source>
</reference>
<evidence type="ECO:0000256" key="2">
    <source>
        <dbReference type="ARBA" id="ARBA00022676"/>
    </source>
</evidence>
<evidence type="ECO:0000256" key="3">
    <source>
        <dbReference type="ARBA" id="ARBA00022679"/>
    </source>
</evidence>
<dbReference type="GO" id="GO:0016779">
    <property type="term" value="F:nucleotidyltransferase activity"/>
    <property type="evidence" value="ECO:0007669"/>
    <property type="project" value="UniProtKB-KW"/>
</dbReference>
<comment type="similarity">
    <text evidence="6">Belongs to the DarT ADP-ribosyltransferase family.</text>
</comment>
<evidence type="ECO:0000256" key="1">
    <source>
        <dbReference type="ARBA" id="ARBA00022649"/>
    </source>
</evidence>
<dbReference type="PROSITE" id="PS52018">
    <property type="entry name" value="DART"/>
    <property type="match status" value="1"/>
</dbReference>
<keyword evidence="3" id="KW-0808">Transferase</keyword>
<evidence type="ECO:0000313" key="8">
    <source>
        <dbReference type="EMBL" id="AKP65352.1"/>
    </source>
</evidence>
<evidence type="ECO:0000313" key="9">
    <source>
        <dbReference type="Proteomes" id="UP000036000"/>
    </source>
</evidence>
<gene>
    <name evidence="8" type="ORF">ABN16_10300</name>
</gene>
<comment type="caution">
    <text evidence="6">Lacks conserved residue(s) required for the propagation of feature annotation.</text>
</comment>
<keyword evidence="1 6" id="KW-1277">Toxin-antitoxin system</keyword>
<proteinExistence type="inferred from homology"/>
<evidence type="ECO:0000256" key="6">
    <source>
        <dbReference type="PROSITE-ProRule" id="PRU01362"/>
    </source>
</evidence>
<accession>A0AAC9ERH8</accession>
<dbReference type="RefSeq" id="WP_048735648.1">
    <property type="nucleotide sequence ID" value="NZ_CP012033.1"/>
</dbReference>
<keyword evidence="2" id="KW-0328">Glycosyltransferase</keyword>
<keyword evidence="9" id="KW-1185">Reference proteome</keyword>
<keyword evidence="4" id="KW-0548">Nucleotidyltransferase</keyword>
<sequence>MRYVDVITQLTSNAIDVGLNPTKRRYWPRFAFHFTDILNAVSILNSGFLVSRDYASSHHIMINDNASGSVISGTKDVVEQMVRFYFRPRTPTQFYNEGFQTSYSRAQRKLVANCPVPVFFLFSLPELLSLPNARFSDRTLARSEDVKLMSSPEAFSELPFQYIYHDTSMRGLSPEQKRDVTGHKHAEIVVPEKVDLSLLRQILVRSVAEKTTLLELLHESGNYRFDDFIQLGDESTFYMDRNFVRNVSMSPTGFSIQNRVKNPYPSDWGATNATEPKYAVNSDVSDRYLNVTIKSVTPDGRVVNWPGAEHKALFKEQMSFRLRRPEPAYTLEVMVDDHVAYKGQCNSVEDELPF</sequence>
<dbReference type="EMBL" id="CP012033">
    <property type="protein sequence ID" value="AKP65352.1"/>
    <property type="molecule type" value="Genomic_DNA"/>
</dbReference>
<keyword evidence="5 6" id="KW-0238">DNA-binding</keyword>
<dbReference type="GO" id="GO:0003677">
    <property type="term" value="F:DNA binding"/>
    <property type="evidence" value="ECO:0007669"/>
    <property type="project" value="UniProtKB-UniRule"/>
</dbReference>
<dbReference type="InterPro" id="IPR029494">
    <property type="entry name" value="DarT"/>
</dbReference>
<evidence type="ECO:0000256" key="5">
    <source>
        <dbReference type="ARBA" id="ARBA00023125"/>
    </source>
</evidence>
<name>A0AAC9ERH8_9LACO</name>
<dbReference type="AlphaFoldDB" id="A0AAC9ERH8"/>
<feature type="domain" description="DarT" evidence="7">
    <location>
        <begin position="29"/>
        <end position="235"/>
    </location>
</feature>
<dbReference type="KEGG" id="lko:ABN16_10300"/>
<dbReference type="Proteomes" id="UP000036000">
    <property type="component" value="Chromosome"/>
</dbReference>
<organism evidence="8 9">
    <name type="scientific">Levilactobacillus koreensis</name>
    <dbReference type="NCBI Taxonomy" id="637971"/>
    <lineage>
        <taxon>Bacteria</taxon>
        <taxon>Bacillati</taxon>
        <taxon>Bacillota</taxon>
        <taxon>Bacilli</taxon>
        <taxon>Lactobacillales</taxon>
        <taxon>Lactobacillaceae</taxon>
        <taxon>Levilactobacillus</taxon>
    </lineage>
</organism>
<protein>
    <recommendedName>
        <fullName evidence="7">DarT domain-containing protein</fullName>
    </recommendedName>
</protein>
<dbReference type="Pfam" id="PF14487">
    <property type="entry name" value="DarT"/>
    <property type="match status" value="1"/>
</dbReference>
<evidence type="ECO:0000256" key="4">
    <source>
        <dbReference type="ARBA" id="ARBA00022695"/>
    </source>
</evidence>